<name>A0AAD3SP75_NEPGR</name>
<evidence type="ECO:0000313" key="1">
    <source>
        <dbReference type="EMBL" id="GMH14335.1"/>
    </source>
</evidence>
<dbReference type="Proteomes" id="UP001279734">
    <property type="component" value="Unassembled WGS sequence"/>
</dbReference>
<dbReference type="AlphaFoldDB" id="A0AAD3SP75"/>
<organism evidence="1 2">
    <name type="scientific">Nepenthes gracilis</name>
    <name type="common">Slender pitcher plant</name>
    <dbReference type="NCBI Taxonomy" id="150966"/>
    <lineage>
        <taxon>Eukaryota</taxon>
        <taxon>Viridiplantae</taxon>
        <taxon>Streptophyta</taxon>
        <taxon>Embryophyta</taxon>
        <taxon>Tracheophyta</taxon>
        <taxon>Spermatophyta</taxon>
        <taxon>Magnoliopsida</taxon>
        <taxon>eudicotyledons</taxon>
        <taxon>Gunneridae</taxon>
        <taxon>Pentapetalae</taxon>
        <taxon>Caryophyllales</taxon>
        <taxon>Nepenthaceae</taxon>
        <taxon>Nepenthes</taxon>
    </lineage>
</organism>
<dbReference type="EMBL" id="BSYO01000014">
    <property type="protein sequence ID" value="GMH14335.1"/>
    <property type="molecule type" value="Genomic_DNA"/>
</dbReference>
<keyword evidence="2" id="KW-1185">Reference proteome</keyword>
<accession>A0AAD3SP75</accession>
<comment type="caution">
    <text evidence="1">The sequence shown here is derived from an EMBL/GenBank/DDBJ whole genome shotgun (WGS) entry which is preliminary data.</text>
</comment>
<protein>
    <submittedName>
        <fullName evidence="1">Uncharacterized protein</fullName>
    </submittedName>
</protein>
<proteinExistence type="predicted"/>
<gene>
    <name evidence="1" type="ORF">Nepgr_016176</name>
</gene>
<reference evidence="1" key="1">
    <citation type="submission" date="2023-05" db="EMBL/GenBank/DDBJ databases">
        <title>Nepenthes gracilis genome sequencing.</title>
        <authorList>
            <person name="Fukushima K."/>
        </authorList>
    </citation>
    <scope>NUCLEOTIDE SEQUENCE</scope>
    <source>
        <strain evidence="1">SING2019-196</strain>
    </source>
</reference>
<sequence length="206" mass="23002">MLQRKKYNFSLLWGIFARVWLGRSGSQKVLLQLLKLGIYRERDAVRKTTRGAGTSGLSATIATTVDAAVTGTPVTVCRYGAQRRMACRYGVSGAVGCSWQHALSWHLGYFGLSGGPRLKEVSASVRVAKRSERASSLNLIRFMGLLGQPFYTTFWACDDGPRVLGPISEKREKDFKLKFYLFQRKLKIQAKPIAPTITLKNKLLII</sequence>
<evidence type="ECO:0000313" key="2">
    <source>
        <dbReference type="Proteomes" id="UP001279734"/>
    </source>
</evidence>